<dbReference type="EMBL" id="GGEC01087004">
    <property type="protein sequence ID" value="MBX67488.1"/>
    <property type="molecule type" value="Transcribed_RNA"/>
</dbReference>
<accession>A0A2P2QKF0</accession>
<sequence length="29" mass="3544">MGWNGMMKNQEKEYLYHYGLLKISRVRPT</sequence>
<name>A0A2P2QKF0_RHIMU</name>
<proteinExistence type="predicted"/>
<organism evidence="1">
    <name type="scientific">Rhizophora mucronata</name>
    <name type="common">Asiatic mangrove</name>
    <dbReference type="NCBI Taxonomy" id="61149"/>
    <lineage>
        <taxon>Eukaryota</taxon>
        <taxon>Viridiplantae</taxon>
        <taxon>Streptophyta</taxon>
        <taxon>Embryophyta</taxon>
        <taxon>Tracheophyta</taxon>
        <taxon>Spermatophyta</taxon>
        <taxon>Magnoliopsida</taxon>
        <taxon>eudicotyledons</taxon>
        <taxon>Gunneridae</taxon>
        <taxon>Pentapetalae</taxon>
        <taxon>rosids</taxon>
        <taxon>fabids</taxon>
        <taxon>Malpighiales</taxon>
        <taxon>Rhizophoraceae</taxon>
        <taxon>Rhizophora</taxon>
    </lineage>
</organism>
<dbReference type="AlphaFoldDB" id="A0A2P2QKF0"/>
<protein>
    <submittedName>
        <fullName evidence="1">Uncharacterized protein</fullName>
    </submittedName>
</protein>
<reference evidence="1" key="1">
    <citation type="submission" date="2018-02" db="EMBL/GenBank/DDBJ databases">
        <title>Rhizophora mucronata_Transcriptome.</title>
        <authorList>
            <person name="Meera S.P."/>
            <person name="Sreeshan A."/>
            <person name="Augustine A."/>
        </authorList>
    </citation>
    <scope>NUCLEOTIDE SEQUENCE</scope>
    <source>
        <tissue evidence="1">Leaf</tissue>
    </source>
</reference>
<evidence type="ECO:0000313" key="1">
    <source>
        <dbReference type="EMBL" id="MBX67488.1"/>
    </source>
</evidence>